<dbReference type="Pfam" id="PF07172">
    <property type="entry name" value="GRP"/>
    <property type="match status" value="1"/>
</dbReference>
<keyword evidence="3" id="KW-1185">Reference proteome</keyword>
<proteinExistence type="predicted"/>
<reference evidence="2" key="1">
    <citation type="submission" date="2017-07" db="EMBL/GenBank/DDBJ databases">
        <title>Taro Niue Genome Assembly and Annotation.</title>
        <authorList>
            <person name="Atibalentja N."/>
            <person name="Keating K."/>
            <person name="Fields C.J."/>
        </authorList>
    </citation>
    <scope>NUCLEOTIDE SEQUENCE</scope>
    <source>
        <strain evidence="2">Niue_2</strain>
        <tissue evidence="2">Leaf</tissue>
    </source>
</reference>
<protein>
    <recommendedName>
        <fullName evidence="4">CYC02 protein-like</fullName>
    </recommendedName>
</protein>
<keyword evidence="1" id="KW-0732">Signal</keyword>
<dbReference type="Proteomes" id="UP000652761">
    <property type="component" value="Unassembled WGS sequence"/>
</dbReference>
<comment type="caution">
    <text evidence="2">The sequence shown here is derived from an EMBL/GenBank/DDBJ whole genome shotgun (WGS) entry which is preliminary data.</text>
</comment>
<feature type="chain" id="PRO_5032439960" description="CYC02 protein-like" evidence="1">
    <location>
        <begin position="26"/>
        <end position="106"/>
    </location>
</feature>
<sequence>MVPKALLVLGVLMAALLIVSSEATAREMAETVSEEQTKDAVEDQYGGRCRYRCCRWYGGRCVRCCSHATEVPEAAAEDAVEDQYGCRHGCCKWFHGRCIRCCYPKN</sequence>
<gene>
    <name evidence="2" type="ORF">Taro_055764</name>
</gene>
<feature type="signal peptide" evidence="1">
    <location>
        <begin position="1"/>
        <end position="25"/>
    </location>
</feature>
<evidence type="ECO:0008006" key="4">
    <source>
        <dbReference type="Google" id="ProtNLM"/>
    </source>
</evidence>
<organism evidence="2 3">
    <name type="scientific">Colocasia esculenta</name>
    <name type="common">Wild taro</name>
    <name type="synonym">Arum esculentum</name>
    <dbReference type="NCBI Taxonomy" id="4460"/>
    <lineage>
        <taxon>Eukaryota</taxon>
        <taxon>Viridiplantae</taxon>
        <taxon>Streptophyta</taxon>
        <taxon>Embryophyta</taxon>
        <taxon>Tracheophyta</taxon>
        <taxon>Spermatophyta</taxon>
        <taxon>Magnoliopsida</taxon>
        <taxon>Liliopsida</taxon>
        <taxon>Araceae</taxon>
        <taxon>Aroideae</taxon>
        <taxon>Colocasieae</taxon>
        <taxon>Colocasia</taxon>
    </lineage>
</organism>
<evidence type="ECO:0000313" key="3">
    <source>
        <dbReference type="Proteomes" id="UP000652761"/>
    </source>
</evidence>
<dbReference type="InterPro" id="IPR010800">
    <property type="entry name" value="GRP"/>
</dbReference>
<evidence type="ECO:0000313" key="2">
    <source>
        <dbReference type="EMBL" id="MQM22707.1"/>
    </source>
</evidence>
<name>A0A843XV95_COLES</name>
<dbReference type="AlphaFoldDB" id="A0A843XV95"/>
<accession>A0A843XV95</accession>
<dbReference type="EMBL" id="NMUH01013694">
    <property type="protein sequence ID" value="MQM22707.1"/>
    <property type="molecule type" value="Genomic_DNA"/>
</dbReference>
<evidence type="ECO:0000256" key="1">
    <source>
        <dbReference type="SAM" id="SignalP"/>
    </source>
</evidence>